<dbReference type="Proteomes" id="UP001596395">
    <property type="component" value="Unassembled WGS sequence"/>
</dbReference>
<dbReference type="InterPro" id="IPR035917">
    <property type="entry name" value="YjbQ-like_sf"/>
</dbReference>
<evidence type="ECO:0000313" key="3">
    <source>
        <dbReference type="Proteomes" id="UP001596395"/>
    </source>
</evidence>
<comment type="caution">
    <text evidence="2">The sequence shown here is derived from an EMBL/GenBank/DDBJ whole genome shotgun (WGS) entry which is preliminary data.</text>
</comment>
<dbReference type="AlphaFoldDB" id="A0ABD5VFE6"/>
<reference evidence="2 3" key="1">
    <citation type="journal article" date="2019" name="Int. J. Syst. Evol. Microbiol.">
        <title>The Global Catalogue of Microorganisms (GCM) 10K type strain sequencing project: providing services to taxonomists for standard genome sequencing and annotation.</title>
        <authorList>
            <consortium name="The Broad Institute Genomics Platform"/>
            <consortium name="The Broad Institute Genome Sequencing Center for Infectious Disease"/>
            <person name="Wu L."/>
            <person name="Ma J."/>
        </authorList>
    </citation>
    <scope>NUCLEOTIDE SEQUENCE [LARGE SCALE GENOMIC DNA]</scope>
    <source>
        <strain evidence="2 3">GX26</strain>
    </source>
</reference>
<dbReference type="PANTHER" id="PTHR30615:SF8">
    <property type="entry name" value="UPF0047 PROTEIN C4A8.02C"/>
    <property type="match status" value="1"/>
</dbReference>
<dbReference type="EMBL" id="JBHSXN010000002">
    <property type="protein sequence ID" value="MFC6952910.1"/>
    <property type="molecule type" value="Genomic_DNA"/>
</dbReference>
<dbReference type="InterPro" id="IPR001602">
    <property type="entry name" value="UPF0047_YjbQ-like"/>
</dbReference>
<dbReference type="Pfam" id="PF01894">
    <property type="entry name" value="YjbQ"/>
    <property type="match status" value="1"/>
</dbReference>
<dbReference type="RefSeq" id="WP_336349892.1">
    <property type="nucleotide sequence ID" value="NZ_JAZAQL010000002.1"/>
</dbReference>
<dbReference type="SUPFAM" id="SSF111038">
    <property type="entry name" value="YjbQ-like"/>
    <property type="match status" value="1"/>
</dbReference>
<gene>
    <name evidence="2" type="ORF">ACFQGB_08545</name>
</gene>
<dbReference type="PIRSF" id="PIRSF004681">
    <property type="entry name" value="UCP004681"/>
    <property type="match status" value="1"/>
</dbReference>
<sequence>METFALETDERLTTVDITDDVRDAVPADASGVATVFVGHTTAGVCLQEDEHRLRRDIVDFLGEVVADEGWTHDRLDGNADSHLRATLLGASETIPVVDGELETGTWQSVLFVECDGPRKREFRVQFVGE</sequence>
<evidence type="ECO:0000313" key="2">
    <source>
        <dbReference type="EMBL" id="MFC6952910.1"/>
    </source>
</evidence>
<dbReference type="PROSITE" id="PS01314">
    <property type="entry name" value="UPF0047"/>
    <property type="match status" value="1"/>
</dbReference>
<comment type="similarity">
    <text evidence="1">Belongs to the UPF0047 family.</text>
</comment>
<dbReference type="NCBIfam" id="TIGR00149">
    <property type="entry name" value="TIGR00149_YjbQ"/>
    <property type="match status" value="1"/>
</dbReference>
<evidence type="ECO:0000256" key="1">
    <source>
        <dbReference type="ARBA" id="ARBA00005534"/>
    </source>
</evidence>
<protein>
    <submittedName>
        <fullName evidence="2">Secondary thiamine-phosphate synthase enzyme YjbQ</fullName>
    </submittedName>
</protein>
<dbReference type="Gene3D" id="2.60.120.460">
    <property type="entry name" value="YjbQ-like"/>
    <property type="match status" value="1"/>
</dbReference>
<dbReference type="PANTHER" id="PTHR30615">
    <property type="entry name" value="UNCHARACTERIZED PROTEIN YJBQ-RELATED"/>
    <property type="match status" value="1"/>
</dbReference>
<keyword evidence="3" id="KW-1185">Reference proteome</keyword>
<organism evidence="2 3">
    <name type="scientific">Halorubellus litoreus</name>
    <dbReference type="NCBI Taxonomy" id="755308"/>
    <lineage>
        <taxon>Archaea</taxon>
        <taxon>Methanobacteriati</taxon>
        <taxon>Methanobacteriota</taxon>
        <taxon>Stenosarchaea group</taxon>
        <taxon>Halobacteria</taxon>
        <taxon>Halobacteriales</taxon>
        <taxon>Halorubellaceae</taxon>
        <taxon>Halorubellus</taxon>
    </lineage>
</organism>
<name>A0ABD5VFE6_9EURY</name>
<proteinExistence type="inferred from homology"/>
<accession>A0ABD5VFE6</accession>